<gene>
    <name evidence="2" type="ORF">LPB3_08955</name>
</gene>
<dbReference type="InterPro" id="IPR002477">
    <property type="entry name" value="Peptidoglycan-bd-like"/>
</dbReference>
<reference evidence="3" key="1">
    <citation type="submission" date="2016-02" db="EMBL/GenBank/DDBJ databases">
        <authorList>
            <person name="Shin S.-K."/>
            <person name="Yi H."/>
            <person name="Kim E."/>
        </authorList>
    </citation>
    <scope>NUCLEOTIDE SEQUENCE [LARGE SCALE GENOMIC DNA]</scope>
    <source>
        <strain evidence="3">LPB0003</strain>
    </source>
</reference>
<keyword evidence="3" id="KW-1185">Reference proteome</keyword>
<feature type="domain" description="Peptidoglycan binding-like" evidence="1">
    <location>
        <begin position="163"/>
        <end position="214"/>
    </location>
</feature>
<dbReference type="Gene3D" id="1.10.101.10">
    <property type="entry name" value="PGBD-like superfamily/PGBD"/>
    <property type="match status" value="1"/>
</dbReference>
<dbReference type="SUPFAM" id="SSF47090">
    <property type="entry name" value="PGBD-like"/>
    <property type="match status" value="1"/>
</dbReference>
<proteinExistence type="predicted"/>
<evidence type="ECO:0000313" key="2">
    <source>
        <dbReference type="EMBL" id="OBY64498.1"/>
    </source>
</evidence>
<dbReference type="InterPro" id="IPR036365">
    <property type="entry name" value="PGBD-like_sf"/>
</dbReference>
<comment type="caution">
    <text evidence="2">The sequence shown here is derived from an EMBL/GenBank/DDBJ whole genome shotgun (WGS) entry which is preliminary data.</text>
</comment>
<dbReference type="Pfam" id="PF01471">
    <property type="entry name" value="PG_binding_1"/>
    <property type="match status" value="1"/>
</dbReference>
<dbReference type="KEGG" id="pob:LPB03_03540"/>
<evidence type="ECO:0000259" key="1">
    <source>
        <dbReference type="Pfam" id="PF01471"/>
    </source>
</evidence>
<dbReference type="RefSeq" id="WP_065319244.1">
    <property type="nucleotide sequence ID" value="NZ_CP017477.1"/>
</dbReference>
<dbReference type="EMBL" id="LSFM01000022">
    <property type="protein sequence ID" value="OBY64498.1"/>
    <property type="molecule type" value="Genomic_DNA"/>
</dbReference>
<name>A0A1B8TY07_9FLAO</name>
<evidence type="ECO:0000313" key="3">
    <source>
        <dbReference type="Proteomes" id="UP000092584"/>
    </source>
</evidence>
<organism evidence="2 3">
    <name type="scientific">Polaribacter vadi</name>
    <dbReference type="NCBI Taxonomy" id="1774273"/>
    <lineage>
        <taxon>Bacteria</taxon>
        <taxon>Pseudomonadati</taxon>
        <taxon>Bacteroidota</taxon>
        <taxon>Flavobacteriia</taxon>
        <taxon>Flavobacteriales</taxon>
        <taxon>Flavobacteriaceae</taxon>
    </lineage>
</organism>
<protein>
    <recommendedName>
        <fullName evidence="1">Peptidoglycan binding-like domain-containing protein</fullName>
    </recommendedName>
</protein>
<dbReference type="InterPro" id="IPR036366">
    <property type="entry name" value="PGBDSf"/>
</dbReference>
<dbReference type="OrthoDB" id="1143655at2"/>
<accession>A0A1B8TY07</accession>
<dbReference type="AlphaFoldDB" id="A0A1B8TY07"/>
<dbReference type="Proteomes" id="UP000092584">
    <property type="component" value="Unassembled WGS sequence"/>
</dbReference>
<sequence>MKKIIIFLLVIIALLIGYGKYSQYKRYSSPEINYKTDKNIDISYHNQEILMNYYEAVEALDSYVMLQWSANEIDVRTPEDDDIETKVAVENYAKKLAKVHFYEAILENSTNLKEKGLDNKEIKFLETEGVDLKTYKRKLKYDKIKNLFNSNVKLYNGEKNAIIYEVQKELNRKGDTITVDGVYRIETFNAIKAFEEKNNLLADGYLDDLTLEIMFE</sequence>